<evidence type="ECO:0000256" key="5">
    <source>
        <dbReference type="PIRSR" id="PIRSR602403-1"/>
    </source>
</evidence>
<dbReference type="InterPro" id="IPR002403">
    <property type="entry name" value="Cyt_P450_E_grp-IV"/>
</dbReference>
<evidence type="ECO:0000256" key="2">
    <source>
        <dbReference type="ARBA" id="ARBA00022617"/>
    </source>
</evidence>
<dbReference type="PANTHER" id="PTHR24304">
    <property type="entry name" value="CYTOCHROME P450 FAMILY 7"/>
    <property type="match status" value="1"/>
</dbReference>
<dbReference type="InterPro" id="IPR050529">
    <property type="entry name" value="CYP450_sterol_14alpha_dmase"/>
</dbReference>
<dbReference type="CDD" id="cd11042">
    <property type="entry name" value="CYP51-like"/>
    <property type="match status" value="1"/>
</dbReference>
<evidence type="ECO:0000256" key="1">
    <source>
        <dbReference type="ARBA" id="ARBA00010617"/>
    </source>
</evidence>
<keyword evidence="6" id="KW-0560">Oxidoreductase</keyword>
<dbReference type="GO" id="GO:0020037">
    <property type="term" value="F:heme binding"/>
    <property type="evidence" value="ECO:0007669"/>
    <property type="project" value="InterPro"/>
</dbReference>
<protein>
    <submittedName>
        <fullName evidence="8">Uncharacterized protein</fullName>
    </submittedName>
</protein>
<dbReference type="InterPro" id="IPR001128">
    <property type="entry name" value="Cyt_P450"/>
</dbReference>
<dbReference type="InterPro" id="IPR036396">
    <property type="entry name" value="Cyt_P450_sf"/>
</dbReference>
<evidence type="ECO:0000256" key="3">
    <source>
        <dbReference type="ARBA" id="ARBA00022723"/>
    </source>
</evidence>
<keyword evidence="3 5" id="KW-0479">Metal-binding</keyword>
<keyword evidence="4 5" id="KW-0408">Iron</keyword>
<dbReference type="GO" id="GO:0004497">
    <property type="term" value="F:monooxygenase activity"/>
    <property type="evidence" value="ECO:0007669"/>
    <property type="project" value="UniProtKB-KW"/>
</dbReference>
<dbReference type="PANTHER" id="PTHR24304:SF2">
    <property type="entry name" value="24-HYDROXYCHOLESTEROL 7-ALPHA-HYDROXYLASE"/>
    <property type="match status" value="1"/>
</dbReference>
<dbReference type="Pfam" id="PF00067">
    <property type="entry name" value="p450"/>
    <property type="match status" value="1"/>
</dbReference>
<keyword evidence="7" id="KW-0732">Signal</keyword>
<dbReference type="PROSITE" id="PS00086">
    <property type="entry name" value="CYTOCHROME_P450"/>
    <property type="match status" value="1"/>
</dbReference>
<dbReference type="AlphaFoldDB" id="A0A7S1KWW0"/>
<dbReference type="Gene3D" id="1.10.630.10">
    <property type="entry name" value="Cytochrome P450"/>
    <property type="match status" value="1"/>
</dbReference>
<sequence>METLQLLLLALLAGIAYGIVQLIRFNNPAKGAPPVLPAKIPFIGHIVSFGVHPRNFLVGVKKQLGGVFTLNMLGNRVTFVADPKLHNDFFQPRNEILSPREPYAFMIPVFGEGVAYGATYPRMREQLNFLAEELSIAKFRNFVPAIQAETRKYIAEHFKGKTGTINLLDHMSALIINTACQCLFGEDLRNKLDAARFSYLLAEMEASLIPAAVFVPWLGYLPTPSAARRNKARNELQEMLSKIVEERKAEEESGENTKAEGRSDMLNGLCNAVYRDGTPMSMHEVCGMIIAAMFAGQHTSTITSTWSLLHLAQSENKEYLQKVLAEHAEFPDTLNYDIVMDQMPYTENVAREAIRRDPPLVILMRKCMQAHKVGDVVVPEGDIIACSPLLNHCDEKYWPEHRKFNPERKFDANAFITFGAGVHRCMGEKFGLLQVKTILFTMLRELEFEAVRPLPEPDYHTMVVGPTRSQSDIKWTRRK</sequence>
<dbReference type="EMBL" id="HBGF01000523">
    <property type="protein sequence ID" value="CAD9088360.1"/>
    <property type="molecule type" value="Transcribed_RNA"/>
</dbReference>
<feature type="chain" id="PRO_5030957241" evidence="7">
    <location>
        <begin position="19"/>
        <end position="479"/>
    </location>
</feature>
<feature type="signal peptide" evidence="7">
    <location>
        <begin position="1"/>
        <end position="18"/>
    </location>
</feature>
<dbReference type="GO" id="GO:0016705">
    <property type="term" value="F:oxidoreductase activity, acting on paired donors, with incorporation or reduction of molecular oxygen"/>
    <property type="evidence" value="ECO:0007669"/>
    <property type="project" value="InterPro"/>
</dbReference>
<dbReference type="SUPFAM" id="SSF48264">
    <property type="entry name" value="Cytochrome P450"/>
    <property type="match status" value="1"/>
</dbReference>
<dbReference type="InterPro" id="IPR017972">
    <property type="entry name" value="Cyt_P450_CS"/>
</dbReference>
<evidence type="ECO:0000256" key="7">
    <source>
        <dbReference type="SAM" id="SignalP"/>
    </source>
</evidence>
<evidence type="ECO:0000256" key="4">
    <source>
        <dbReference type="ARBA" id="ARBA00023004"/>
    </source>
</evidence>
<organism evidence="8">
    <name type="scientific">Neobodo designis</name>
    <name type="common">Flagellated protozoan</name>
    <name type="synonym">Bodo designis</name>
    <dbReference type="NCBI Taxonomy" id="312471"/>
    <lineage>
        <taxon>Eukaryota</taxon>
        <taxon>Discoba</taxon>
        <taxon>Euglenozoa</taxon>
        <taxon>Kinetoplastea</taxon>
        <taxon>Metakinetoplastina</taxon>
        <taxon>Neobodonida</taxon>
        <taxon>Neobodo</taxon>
    </lineage>
</organism>
<name>A0A7S1KWW0_NEODS</name>
<keyword evidence="6" id="KW-0503">Monooxygenase</keyword>
<keyword evidence="2 5" id="KW-0349">Heme</keyword>
<dbReference type="PRINTS" id="PR00465">
    <property type="entry name" value="EP450IV"/>
</dbReference>
<accession>A0A7S1KWW0</accession>
<proteinExistence type="inferred from homology"/>
<reference evidence="8" key="1">
    <citation type="submission" date="2021-01" db="EMBL/GenBank/DDBJ databases">
        <authorList>
            <person name="Corre E."/>
            <person name="Pelletier E."/>
            <person name="Niang G."/>
            <person name="Scheremetjew M."/>
            <person name="Finn R."/>
            <person name="Kale V."/>
            <person name="Holt S."/>
            <person name="Cochrane G."/>
            <person name="Meng A."/>
            <person name="Brown T."/>
            <person name="Cohen L."/>
        </authorList>
    </citation>
    <scope>NUCLEOTIDE SEQUENCE</scope>
    <source>
        <strain evidence="8">CCAP 1951/1</strain>
    </source>
</reference>
<evidence type="ECO:0000256" key="6">
    <source>
        <dbReference type="RuleBase" id="RU000461"/>
    </source>
</evidence>
<feature type="binding site" description="axial binding residue" evidence="5">
    <location>
        <position position="425"/>
    </location>
    <ligand>
        <name>heme</name>
        <dbReference type="ChEBI" id="CHEBI:30413"/>
    </ligand>
    <ligandPart>
        <name>Fe</name>
        <dbReference type="ChEBI" id="CHEBI:18248"/>
    </ligandPart>
</feature>
<gene>
    <name evidence="8" type="ORF">NDES1114_LOCUS398</name>
</gene>
<comment type="cofactor">
    <cofactor evidence="5">
        <name>heme</name>
        <dbReference type="ChEBI" id="CHEBI:30413"/>
    </cofactor>
</comment>
<comment type="similarity">
    <text evidence="1 6">Belongs to the cytochrome P450 family.</text>
</comment>
<dbReference type="GO" id="GO:0005506">
    <property type="term" value="F:iron ion binding"/>
    <property type="evidence" value="ECO:0007669"/>
    <property type="project" value="InterPro"/>
</dbReference>
<evidence type="ECO:0000313" key="8">
    <source>
        <dbReference type="EMBL" id="CAD9088360.1"/>
    </source>
</evidence>